<evidence type="ECO:0000313" key="3">
    <source>
        <dbReference type="Proteomes" id="UP000295511"/>
    </source>
</evidence>
<keyword evidence="3" id="KW-1185">Reference proteome</keyword>
<name>A0A4R5KBC9_9MICC</name>
<feature type="domain" description="Rad50/SbcC-type AAA" evidence="1">
    <location>
        <begin position="37"/>
        <end position="72"/>
    </location>
</feature>
<protein>
    <recommendedName>
        <fullName evidence="1">Rad50/SbcC-type AAA domain-containing protein</fullName>
    </recommendedName>
</protein>
<proteinExistence type="predicted"/>
<accession>A0A4R5KBC9</accession>
<reference evidence="2 3" key="1">
    <citation type="submission" date="2019-03" db="EMBL/GenBank/DDBJ databases">
        <title>Whole genome sequence of Arthrobacter sp JH1-1.</title>
        <authorList>
            <person name="Trinh H.N."/>
        </authorList>
    </citation>
    <scope>NUCLEOTIDE SEQUENCE [LARGE SCALE GENOMIC DNA]</scope>
    <source>
        <strain evidence="2 3">JH1-1</strain>
    </source>
</reference>
<dbReference type="OrthoDB" id="9809485at2"/>
<dbReference type="AlphaFoldDB" id="A0A4R5KBC9"/>
<dbReference type="Pfam" id="PF13476">
    <property type="entry name" value="AAA_23"/>
    <property type="match status" value="1"/>
</dbReference>
<organism evidence="2 3">
    <name type="scientific">Arthrobacter terricola</name>
    <dbReference type="NCBI Taxonomy" id="2547396"/>
    <lineage>
        <taxon>Bacteria</taxon>
        <taxon>Bacillati</taxon>
        <taxon>Actinomycetota</taxon>
        <taxon>Actinomycetes</taxon>
        <taxon>Micrococcales</taxon>
        <taxon>Micrococcaceae</taxon>
        <taxon>Arthrobacter</taxon>
    </lineage>
</organism>
<evidence type="ECO:0000313" key="2">
    <source>
        <dbReference type="EMBL" id="TDF91280.1"/>
    </source>
</evidence>
<evidence type="ECO:0000259" key="1">
    <source>
        <dbReference type="Pfam" id="PF13476"/>
    </source>
</evidence>
<dbReference type="InterPro" id="IPR038729">
    <property type="entry name" value="Rad50/SbcC_AAA"/>
</dbReference>
<dbReference type="GO" id="GO:0016887">
    <property type="term" value="F:ATP hydrolysis activity"/>
    <property type="evidence" value="ECO:0007669"/>
    <property type="project" value="InterPro"/>
</dbReference>
<sequence>MDRFAVPFLDSGGAMAVGSDGYEVIGVSLFGPPPLEQIHLPLDPGLFTFFGPNGAGKSTVLNGVRDALRGRWRANSHSYVHIRLTGLPRNTDPDRVSQFELSLREGLSLDRTEVYGRTRQKLWNGVLASISDRAEVEIPPVGESMVVSLSATGTEDSPRWSVFYCGSLGDEEWSRVDAVAGWRTSLMDWARRHKRHGEGPPKVSLT</sequence>
<dbReference type="Gene3D" id="3.40.50.300">
    <property type="entry name" value="P-loop containing nucleotide triphosphate hydrolases"/>
    <property type="match status" value="1"/>
</dbReference>
<gene>
    <name evidence="2" type="ORF">E1809_21200</name>
</gene>
<dbReference type="EMBL" id="SMRU01000031">
    <property type="protein sequence ID" value="TDF91280.1"/>
    <property type="molecule type" value="Genomic_DNA"/>
</dbReference>
<comment type="caution">
    <text evidence="2">The sequence shown here is derived from an EMBL/GenBank/DDBJ whole genome shotgun (WGS) entry which is preliminary data.</text>
</comment>
<dbReference type="GO" id="GO:0006302">
    <property type="term" value="P:double-strand break repair"/>
    <property type="evidence" value="ECO:0007669"/>
    <property type="project" value="InterPro"/>
</dbReference>
<dbReference type="SUPFAM" id="SSF52540">
    <property type="entry name" value="P-loop containing nucleoside triphosphate hydrolases"/>
    <property type="match status" value="1"/>
</dbReference>
<dbReference type="Proteomes" id="UP000295511">
    <property type="component" value="Unassembled WGS sequence"/>
</dbReference>
<dbReference type="InterPro" id="IPR027417">
    <property type="entry name" value="P-loop_NTPase"/>
</dbReference>